<sequence length="259" mass="29103">MNARSALFDLYGDHLRTRGRSAPIASLVRLLAALDIAAPAARTAVSRMVRQGWLSPVRLPQGRGYALTTKAVRRLDEAGRRIYRDAPDTWDGRWHLLVIQHIPDRARRDRLRAGLGYLGYAALDDTTWISPRASAELEPLFATEGVRAERFAAGYDGDVRGLVARAWDLDGLARAYERWIDEAAELLATRPGEGDEEAFAVRSRLVHEWRKFLFRDPGLPATLLPDDWPGTRAARFFDEEAARLLPAASRFVDRCLDGR</sequence>
<feature type="domain" description="Transcriptional repressor PaaX-like central Cas2-like" evidence="3">
    <location>
        <begin position="88"/>
        <end position="137"/>
    </location>
</feature>
<organism evidence="4 5">
    <name type="scientific">Actinoallomurus iriomotensis</name>
    <dbReference type="NCBI Taxonomy" id="478107"/>
    <lineage>
        <taxon>Bacteria</taxon>
        <taxon>Bacillati</taxon>
        <taxon>Actinomycetota</taxon>
        <taxon>Actinomycetes</taxon>
        <taxon>Streptosporangiales</taxon>
        <taxon>Thermomonosporaceae</taxon>
        <taxon>Actinoallomurus</taxon>
    </lineage>
</organism>
<dbReference type="Gene3D" id="3.30.70.2650">
    <property type="match status" value="1"/>
</dbReference>
<protein>
    <submittedName>
        <fullName evidence="4">PaaX family transcriptional regulator</fullName>
    </submittedName>
</protein>
<name>A0A9W6S079_9ACTN</name>
<evidence type="ECO:0000259" key="3">
    <source>
        <dbReference type="Pfam" id="PF20803"/>
    </source>
</evidence>
<dbReference type="PIRSF" id="PIRSF020623">
    <property type="entry name" value="PaaX"/>
    <property type="match status" value="1"/>
</dbReference>
<dbReference type="EMBL" id="BSTK01000003">
    <property type="protein sequence ID" value="GLY84719.1"/>
    <property type="molecule type" value="Genomic_DNA"/>
</dbReference>
<feature type="domain" description="Transcriptional repressor PaaX-like N-terminal" evidence="1">
    <location>
        <begin position="3"/>
        <end position="70"/>
    </location>
</feature>
<proteinExistence type="predicted"/>
<evidence type="ECO:0000313" key="4">
    <source>
        <dbReference type="EMBL" id="GLY84719.1"/>
    </source>
</evidence>
<dbReference type="GO" id="GO:0006351">
    <property type="term" value="P:DNA-templated transcription"/>
    <property type="evidence" value="ECO:0007669"/>
    <property type="project" value="InterPro"/>
</dbReference>
<dbReference type="PANTHER" id="PTHR30319">
    <property type="entry name" value="PHENYLACETIC ACID REGULATOR-RELATED TRANSCRIPTIONAL REPRESSOR"/>
    <property type="match status" value="1"/>
</dbReference>
<comment type="caution">
    <text evidence="4">The sequence shown here is derived from an EMBL/GenBank/DDBJ whole genome shotgun (WGS) entry which is preliminary data.</text>
</comment>
<dbReference type="Proteomes" id="UP001165074">
    <property type="component" value="Unassembled WGS sequence"/>
</dbReference>
<evidence type="ECO:0000259" key="1">
    <source>
        <dbReference type="Pfam" id="PF07848"/>
    </source>
</evidence>
<gene>
    <name evidence="4" type="ORF">Airi02_026480</name>
</gene>
<dbReference type="Gene3D" id="1.20.58.1460">
    <property type="match status" value="1"/>
</dbReference>
<dbReference type="InterPro" id="IPR011965">
    <property type="entry name" value="PaaX_trns_reg"/>
</dbReference>
<feature type="domain" description="Transcriptional repressor PaaX-like C-terminal" evidence="2">
    <location>
        <begin position="167"/>
        <end position="253"/>
    </location>
</feature>
<reference evidence="4" key="1">
    <citation type="submission" date="2023-03" db="EMBL/GenBank/DDBJ databases">
        <title>Actinoallomurus iriomotensis NBRC 103684.</title>
        <authorList>
            <person name="Ichikawa N."/>
            <person name="Sato H."/>
            <person name="Tonouchi N."/>
        </authorList>
    </citation>
    <scope>NUCLEOTIDE SEQUENCE</scope>
    <source>
        <strain evidence="4">NBRC 103684</strain>
    </source>
</reference>
<dbReference type="InterPro" id="IPR048846">
    <property type="entry name" value="PaaX-like_central"/>
</dbReference>
<dbReference type="InterPro" id="IPR013225">
    <property type="entry name" value="PaaX_C"/>
</dbReference>
<keyword evidence="5" id="KW-1185">Reference proteome</keyword>
<dbReference type="Pfam" id="PF07848">
    <property type="entry name" value="PaaX"/>
    <property type="match status" value="1"/>
</dbReference>
<dbReference type="AlphaFoldDB" id="A0A9W6S079"/>
<dbReference type="PANTHER" id="PTHR30319:SF1">
    <property type="entry name" value="TRANSCRIPTIONAL REPRESSOR PAAX"/>
    <property type="match status" value="1"/>
</dbReference>
<dbReference type="Pfam" id="PF08223">
    <property type="entry name" value="PaaX_C"/>
    <property type="match status" value="1"/>
</dbReference>
<dbReference type="Gene3D" id="1.10.10.10">
    <property type="entry name" value="Winged helix-like DNA-binding domain superfamily/Winged helix DNA-binding domain"/>
    <property type="match status" value="1"/>
</dbReference>
<evidence type="ECO:0000313" key="5">
    <source>
        <dbReference type="Proteomes" id="UP001165074"/>
    </source>
</evidence>
<dbReference type="Pfam" id="PF20803">
    <property type="entry name" value="PaaX_M"/>
    <property type="match status" value="1"/>
</dbReference>
<dbReference type="RefSeq" id="WP_285570673.1">
    <property type="nucleotide sequence ID" value="NZ_BSTK01000003.1"/>
</dbReference>
<accession>A0A9W6S079</accession>
<dbReference type="InterPro" id="IPR036388">
    <property type="entry name" value="WH-like_DNA-bd_sf"/>
</dbReference>
<dbReference type="InterPro" id="IPR012906">
    <property type="entry name" value="PaaX-like_N"/>
</dbReference>
<evidence type="ECO:0000259" key="2">
    <source>
        <dbReference type="Pfam" id="PF08223"/>
    </source>
</evidence>